<name>A0A4R8C5B7_9ACTN</name>
<dbReference type="RefSeq" id="WP_134105557.1">
    <property type="nucleotide sequence ID" value="NZ_SODP01000002.1"/>
</dbReference>
<dbReference type="Proteomes" id="UP000295146">
    <property type="component" value="Unassembled WGS sequence"/>
</dbReference>
<evidence type="ECO:0000313" key="4">
    <source>
        <dbReference type="Proteomes" id="UP000295146"/>
    </source>
</evidence>
<keyword evidence="4" id="KW-1185">Reference proteome</keyword>
<proteinExistence type="predicted"/>
<dbReference type="EMBL" id="SODP01000002">
    <property type="protein sequence ID" value="TDW70355.1"/>
    <property type="molecule type" value="Genomic_DNA"/>
</dbReference>
<sequence>MDRSEQLIADSLSKHAADAPTDDHLLAGVHARLRRRRTSRAVGAVVVAAAAVATAIVATHTLTSGLRTDPQISRPGPPAAGWRWESYKTVQVQVPTRWTQYISGPAPCTTFANSAVPSIGRLSGWLSKSWYTCQYAVLPLNKRQPYLWFDDVQAPGIKHYDGGWTEETRLVGGTKISVLTNDDTLRRRIVDSARPITGTDYYGCTPTLPEPHGAGFKANERFTSAGVCEYWRGTLVAGTDLAAGPASAFARRVNDSPEGPPPARATGCGNINQRTFVVTLHTGAASYPVWITSDYCSVDGTFATDDGTTQRRADGITVDLVQRGVHKPHQPSDMFDPPRAITPPAR</sequence>
<dbReference type="AlphaFoldDB" id="A0A4R8C5B7"/>
<keyword evidence="2" id="KW-0812">Transmembrane</keyword>
<comment type="caution">
    <text evidence="3">The sequence shown here is derived from an EMBL/GenBank/DDBJ whole genome shotgun (WGS) entry which is preliminary data.</text>
</comment>
<gene>
    <name evidence="3" type="ORF">EV653_4398</name>
</gene>
<organism evidence="3 4">
    <name type="scientific">Kribbella pratensis</name>
    <dbReference type="NCBI Taxonomy" id="2512112"/>
    <lineage>
        <taxon>Bacteria</taxon>
        <taxon>Bacillati</taxon>
        <taxon>Actinomycetota</taxon>
        <taxon>Actinomycetes</taxon>
        <taxon>Propionibacteriales</taxon>
        <taxon>Kribbellaceae</taxon>
        <taxon>Kribbella</taxon>
    </lineage>
</organism>
<evidence type="ECO:0000313" key="3">
    <source>
        <dbReference type="EMBL" id="TDW70355.1"/>
    </source>
</evidence>
<accession>A0A4R8C5B7</accession>
<evidence type="ECO:0000256" key="2">
    <source>
        <dbReference type="SAM" id="Phobius"/>
    </source>
</evidence>
<dbReference type="OrthoDB" id="3294467at2"/>
<feature type="region of interest" description="Disordered" evidence="1">
    <location>
        <begin position="325"/>
        <end position="346"/>
    </location>
</feature>
<feature type="transmembrane region" description="Helical" evidence="2">
    <location>
        <begin position="41"/>
        <end position="62"/>
    </location>
</feature>
<reference evidence="3 4" key="1">
    <citation type="submission" date="2019-03" db="EMBL/GenBank/DDBJ databases">
        <title>Genomic Encyclopedia of Type Strains, Phase III (KMG-III): the genomes of soil and plant-associated and newly described type strains.</title>
        <authorList>
            <person name="Whitman W."/>
        </authorList>
    </citation>
    <scope>NUCLEOTIDE SEQUENCE [LARGE SCALE GENOMIC DNA]</scope>
    <source>
        <strain evidence="3 4">VKM Ac-2573</strain>
    </source>
</reference>
<keyword evidence="2" id="KW-1133">Transmembrane helix</keyword>
<evidence type="ECO:0000256" key="1">
    <source>
        <dbReference type="SAM" id="MobiDB-lite"/>
    </source>
</evidence>
<keyword evidence="2" id="KW-0472">Membrane</keyword>
<protein>
    <submittedName>
        <fullName evidence="3">Uncharacterized protein</fullName>
    </submittedName>
</protein>